<dbReference type="Proteomes" id="UP000006377">
    <property type="component" value="Chromosome"/>
</dbReference>
<keyword evidence="2" id="KW-1185">Reference proteome</keyword>
<dbReference type="KEGG" id="pla:Plav_2397"/>
<evidence type="ECO:0008006" key="3">
    <source>
        <dbReference type="Google" id="ProtNLM"/>
    </source>
</evidence>
<accession>A7HVS3</accession>
<evidence type="ECO:0000313" key="2">
    <source>
        <dbReference type="Proteomes" id="UP000006377"/>
    </source>
</evidence>
<dbReference type="eggNOG" id="COG5388">
    <property type="taxonomic scope" value="Bacteria"/>
</dbReference>
<organism evidence="1 2">
    <name type="scientific">Parvibaculum lavamentivorans (strain DS-1 / DSM 13023 / NCIMB 13966)</name>
    <dbReference type="NCBI Taxonomy" id="402881"/>
    <lineage>
        <taxon>Bacteria</taxon>
        <taxon>Pseudomonadati</taxon>
        <taxon>Pseudomonadota</taxon>
        <taxon>Alphaproteobacteria</taxon>
        <taxon>Hyphomicrobiales</taxon>
        <taxon>Parvibaculaceae</taxon>
        <taxon>Parvibaculum</taxon>
    </lineage>
</organism>
<dbReference type="Pfam" id="PF07310">
    <property type="entry name" value="PAS_5"/>
    <property type="match status" value="1"/>
</dbReference>
<protein>
    <recommendedName>
        <fullName evidence="3">PAS domain-containing protein</fullName>
    </recommendedName>
</protein>
<sequence length="191" mass="21354">MSIRSAIMEGAAPACPVRSAKSIAFQEAWAEIPKSALIPDKADFRPERLKTFLNDIYLVELHEEAERRVLFRLAGQSVRDGLGIEMRGLNYVDFVPPEHREASGISMRKMFGPVPCGRWVRKEIVHSDGFRERIELTQMPMTDMASGCWLVIGIVEGFGENHAHAAADNGQFRFESLDAEHFIDIGAGLPE</sequence>
<name>A7HVS3_PARL1</name>
<proteinExistence type="predicted"/>
<dbReference type="HOGENOM" id="CLU_1516509_0_0_5"/>
<dbReference type="OrthoDB" id="8478543at2"/>
<evidence type="ECO:0000313" key="1">
    <source>
        <dbReference type="EMBL" id="ABS64006.1"/>
    </source>
</evidence>
<dbReference type="EMBL" id="CP000774">
    <property type="protein sequence ID" value="ABS64006.1"/>
    <property type="molecule type" value="Genomic_DNA"/>
</dbReference>
<gene>
    <name evidence="1" type="ordered locus">Plav_2397</name>
</gene>
<dbReference type="AlphaFoldDB" id="A7HVS3"/>
<reference evidence="1 2" key="1">
    <citation type="journal article" date="2011" name="Stand. Genomic Sci.">
        <title>Complete genome sequence of Parvibaculum lavamentivorans type strain (DS-1(T)).</title>
        <authorList>
            <person name="Schleheck D."/>
            <person name="Weiss M."/>
            <person name="Pitluck S."/>
            <person name="Bruce D."/>
            <person name="Land M.L."/>
            <person name="Han S."/>
            <person name="Saunders E."/>
            <person name="Tapia R."/>
            <person name="Detter C."/>
            <person name="Brettin T."/>
            <person name="Han J."/>
            <person name="Woyke T."/>
            <person name="Goodwin L."/>
            <person name="Pennacchio L."/>
            <person name="Nolan M."/>
            <person name="Cook A.M."/>
            <person name="Kjelleberg S."/>
            <person name="Thomas T."/>
        </authorList>
    </citation>
    <scope>NUCLEOTIDE SEQUENCE [LARGE SCALE GENOMIC DNA]</scope>
    <source>
        <strain evidence="2">DS-1 / DSM 13023 / NCIMB 13966</strain>
    </source>
</reference>
<dbReference type="InterPro" id="IPR009922">
    <property type="entry name" value="DUF1457"/>
</dbReference>
<dbReference type="RefSeq" id="WP_012111315.1">
    <property type="nucleotide sequence ID" value="NC_009719.1"/>
</dbReference>